<evidence type="ECO:0000313" key="2">
    <source>
        <dbReference type="Proteomes" id="UP000024635"/>
    </source>
</evidence>
<reference evidence="2" key="1">
    <citation type="journal article" date="2015" name="Nat. Genet.">
        <title>The genome and transcriptome of the zoonotic hookworm Ancylostoma ceylanicum identify infection-specific gene families.</title>
        <authorList>
            <person name="Schwarz E.M."/>
            <person name="Hu Y."/>
            <person name="Antoshechkin I."/>
            <person name="Miller M.M."/>
            <person name="Sternberg P.W."/>
            <person name="Aroian R.V."/>
        </authorList>
    </citation>
    <scope>NUCLEOTIDE SEQUENCE</scope>
    <source>
        <strain evidence="2">HY135</strain>
    </source>
</reference>
<sequence>MFNFGSIASSRLVHYPYTKTKPYYRFPPALISRVKETYNVHDIKWAEGKGERSSYGIFLANNYEFTWISQFFFSMTSH</sequence>
<organism evidence="1 2">
    <name type="scientific">Ancylostoma ceylanicum</name>
    <dbReference type="NCBI Taxonomy" id="53326"/>
    <lineage>
        <taxon>Eukaryota</taxon>
        <taxon>Metazoa</taxon>
        <taxon>Ecdysozoa</taxon>
        <taxon>Nematoda</taxon>
        <taxon>Chromadorea</taxon>
        <taxon>Rhabditida</taxon>
        <taxon>Rhabditina</taxon>
        <taxon>Rhabditomorpha</taxon>
        <taxon>Strongyloidea</taxon>
        <taxon>Ancylostomatidae</taxon>
        <taxon>Ancylostomatinae</taxon>
        <taxon>Ancylostoma</taxon>
    </lineage>
</organism>
<name>A0A016UW76_9BILA</name>
<gene>
    <name evidence="1" type="primary">Acey_s0025.g1274</name>
    <name evidence="1" type="ORF">Y032_0025g1274</name>
</gene>
<dbReference type="Proteomes" id="UP000024635">
    <property type="component" value="Unassembled WGS sequence"/>
</dbReference>
<keyword evidence="2" id="KW-1185">Reference proteome</keyword>
<accession>A0A016UW76</accession>
<dbReference type="EMBL" id="JARK01001361">
    <property type="protein sequence ID" value="EYC19261.1"/>
    <property type="molecule type" value="Genomic_DNA"/>
</dbReference>
<evidence type="ECO:0000313" key="1">
    <source>
        <dbReference type="EMBL" id="EYC19261.1"/>
    </source>
</evidence>
<comment type="caution">
    <text evidence="1">The sequence shown here is derived from an EMBL/GenBank/DDBJ whole genome shotgun (WGS) entry which is preliminary data.</text>
</comment>
<protein>
    <submittedName>
        <fullName evidence="1">Uncharacterized protein</fullName>
    </submittedName>
</protein>
<dbReference type="AlphaFoldDB" id="A0A016UW76"/>
<proteinExistence type="predicted"/>